<keyword evidence="1" id="KW-0805">Transcription regulation</keyword>
<dbReference type="InterPro" id="IPR023772">
    <property type="entry name" value="DNA-bd_HTH_TetR-type_CS"/>
</dbReference>
<dbReference type="InterPro" id="IPR001647">
    <property type="entry name" value="HTH_TetR"/>
</dbReference>
<dbReference type="Proteomes" id="UP001144205">
    <property type="component" value="Unassembled WGS sequence"/>
</dbReference>
<evidence type="ECO:0000259" key="5">
    <source>
        <dbReference type="PROSITE" id="PS50977"/>
    </source>
</evidence>
<feature type="domain" description="HTH tetR-type" evidence="5">
    <location>
        <begin position="16"/>
        <end position="76"/>
    </location>
</feature>
<name>A0ABQ5LT61_9RHOB</name>
<dbReference type="PANTHER" id="PTHR30055:SF234">
    <property type="entry name" value="HTH-TYPE TRANSCRIPTIONAL REGULATOR BETI"/>
    <property type="match status" value="1"/>
</dbReference>
<dbReference type="SUPFAM" id="SSF46689">
    <property type="entry name" value="Homeodomain-like"/>
    <property type="match status" value="1"/>
</dbReference>
<dbReference type="PRINTS" id="PR00455">
    <property type="entry name" value="HTHTETR"/>
</dbReference>
<reference evidence="6" key="1">
    <citation type="journal article" date="2023" name="Int. J. Syst. Evol. Microbiol.">
        <title>Sinisalibacter aestuarii sp. nov., isolated from estuarine sediment of the Arakawa River.</title>
        <authorList>
            <person name="Arafat S.T."/>
            <person name="Hirano S."/>
            <person name="Sato A."/>
            <person name="Takeuchi K."/>
            <person name="Yasuda T."/>
            <person name="Terahara T."/>
            <person name="Hamada M."/>
            <person name="Kobayashi T."/>
        </authorList>
    </citation>
    <scope>NUCLEOTIDE SEQUENCE</scope>
    <source>
        <strain evidence="6">B-399</strain>
    </source>
</reference>
<evidence type="ECO:0000256" key="3">
    <source>
        <dbReference type="ARBA" id="ARBA00023163"/>
    </source>
</evidence>
<evidence type="ECO:0000256" key="4">
    <source>
        <dbReference type="PROSITE-ProRule" id="PRU00335"/>
    </source>
</evidence>
<gene>
    <name evidence="6" type="ORF">STA1M1_20530</name>
</gene>
<evidence type="ECO:0000256" key="1">
    <source>
        <dbReference type="ARBA" id="ARBA00023015"/>
    </source>
</evidence>
<sequence>MADPDSPEPKFRRRAEHRPDELLDAALALFVEKGYSHTSVAEIARKAGVSKGALYLYFPSKQAVLEGLVRRAVSPIAIRAQEAIDIADADLRATLRALLTVIATALGDPKVFAVPKIVIREAVVAPEIAEMYRRAVFDNVLPAGAAIIRRAVAQGKIRPVDPEMTLRSLVGPVIMHLLLSEIFGIEPEGGLALDRLVENHLDILVNGLFPATESHDA</sequence>
<accession>A0ABQ5LT61</accession>
<dbReference type="Gene3D" id="1.10.357.10">
    <property type="entry name" value="Tetracycline Repressor, domain 2"/>
    <property type="match status" value="1"/>
</dbReference>
<dbReference type="InterPro" id="IPR050109">
    <property type="entry name" value="HTH-type_TetR-like_transc_reg"/>
</dbReference>
<keyword evidence="7" id="KW-1185">Reference proteome</keyword>
<dbReference type="InterPro" id="IPR011075">
    <property type="entry name" value="TetR_C"/>
</dbReference>
<evidence type="ECO:0000313" key="7">
    <source>
        <dbReference type="Proteomes" id="UP001144205"/>
    </source>
</evidence>
<dbReference type="Pfam" id="PF16859">
    <property type="entry name" value="TetR_C_11"/>
    <property type="match status" value="1"/>
</dbReference>
<dbReference type="PROSITE" id="PS01081">
    <property type="entry name" value="HTH_TETR_1"/>
    <property type="match status" value="1"/>
</dbReference>
<dbReference type="RefSeq" id="WP_281842231.1">
    <property type="nucleotide sequence ID" value="NZ_BROH01000005.1"/>
</dbReference>
<dbReference type="EMBL" id="BROH01000005">
    <property type="protein sequence ID" value="GKY88184.1"/>
    <property type="molecule type" value="Genomic_DNA"/>
</dbReference>
<dbReference type="PROSITE" id="PS50977">
    <property type="entry name" value="HTH_TETR_2"/>
    <property type="match status" value="1"/>
</dbReference>
<proteinExistence type="predicted"/>
<dbReference type="InterPro" id="IPR036271">
    <property type="entry name" value="Tet_transcr_reg_TetR-rel_C_sf"/>
</dbReference>
<dbReference type="PANTHER" id="PTHR30055">
    <property type="entry name" value="HTH-TYPE TRANSCRIPTIONAL REGULATOR RUTR"/>
    <property type="match status" value="1"/>
</dbReference>
<keyword evidence="3" id="KW-0804">Transcription</keyword>
<dbReference type="InterPro" id="IPR009057">
    <property type="entry name" value="Homeodomain-like_sf"/>
</dbReference>
<protein>
    <recommendedName>
        <fullName evidence="5">HTH tetR-type domain-containing protein</fullName>
    </recommendedName>
</protein>
<feature type="DNA-binding region" description="H-T-H motif" evidence="4">
    <location>
        <begin position="39"/>
        <end position="58"/>
    </location>
</feature>
<dbReference type="Pfam" id="PF00440">
    <property type="entry name" value="TetR_N"/>
    <property type="match status" value="1"/>
</dbReference>
<evidence type="ECO:0000313" key="6">
    <source>
        <dbReference type="EMBL" id="GKY88184.1"/>
    </source>
</evidence>
<comment type="caution">
    <text evidence="6">The sequence shown here is derived from an EMBL/GenBank/DDBJ whole genome shotgun (WGS) entry which is preliminary data.</text>
</comment>
<evidence type="ECO:0000256" key="2">
    <source>
        <dbReference type="ARBA" id="ARBA00023125"/>
    </source>
</evidence>
<organism evidence="6 7">
    <name type="scientific">Sinisalibacter aestuarii</name>
    <dbReference type="NCBI Taxonomy" id="2949426"/>
    <lineage>
        <taxon>Bacteria</taxon>
        <taxon>Pseudomonadati</taxon>
        <taxon>Pseudomonadota</taxon>
        <taxon>Alphaproteobacteria</taxon>
        <taxon>Rhodobacterales</taxon>
        <taxon>Roseobacteraceae</taxon>
        <taxon>Sinisalibacter</taxon>
    </lineage>
</organism>
<keyword evidence="2 4" id="KW-0238">DNA-binding</keyword>
<dbReference type="SUPFAM" id="SSF48498">
    <property type="entry name" value="Tetracyclin repressor-like, C-terminal domain"/>
    <property type="match status" value="1"/>
</dbReference>